<comment type="caution">
    <text evidence="1">The sequence shown here is derived from an EMBL/GenBank/DDBJ whole genome shotgun (WGS) entry which is preliminary data.</text>
</comment>
<gene>
    <name evidence="1" type="ORF">MANES_13G153000v8</name>
</gene>
<reference evidence="2" key="1">
    <citation type="journal article" date="2016" name="Nat. Biotechnol.">
        <title>Sequencing wild and cultivated cassava and related species reveals extensive interspecific hybridization and genetic diversity.</title>
        <authorList>
            <person name="Bredeson J.V."/>
            <person name="Lyons J.B."/>
            <person name="Prochnik S.E."/>
            <person name="Wu G.A."/>
            <person name="Ha C.M."/>
            <person name="Edsinger-Gonzales E."/>
            <person name="Grimwood J."/>
            <person name="Schmutz J."/>
            <person name="Rabbi I.Y."/>
            <person name="Egesi C."/>
            <person name="Nauluvula P."/>
            <person name="Lebot V."/>
            <person name="Ndunguru J."/>
            <person name="Mkamilo G."/>
            <person name="Bart R.S."/>
            <person name="Setter T.L."/>
            <person name="Gleadow R.M."/>
            <person name="Kulakow P."/>
            <person name="Ferguson M.E."/>
            <person name="Rounsley S."/>
            <person name="Rokhsar D.S."/>
        </authorList>
    </citation>
    <scope>NUCLEOTIDE SEQUENCE [LARGE SCALE GENOMIC DNA]</scope>
    <source>
        <strain evidence="2">cv. AM560-2</strain>
    </source>
</reference>
<protein>
    <submittedName>
        <fullName evidence="1">Uncharacterized protein</fullName>
    </submittedName>
</protein>
<sequence>MSARLLSFSQSSRTPNNPSITIPSLPLSHKDKGNLLQLEHWLLDYGNCSLMSRSYKGDSEPYGSSERQDETTKKGLCLLELRRTGMVQWGVCGPVASVDQNEENNLQVSSSIVKEEQKDDEEAVAAASIVPSKLQKRRRLNLCQFKESRAFRCLRQKQTSNFKQVKHENSIPCKKENSTSRKKENFIDRWSKERYKLAEKRMLEVMKAEGAVFEKPISRPVLRVAARKHIPDTGLLDHLLKHIDGKVAPGGSERFRRCYNTQGVMEYWLESADLVKIKHEAGVPDPNWIPPSWLKPGGAAVQEPVSAGEVTLLKEELAKLKRDMNELLLKNKEQNRVDPVEEMHKELMKWRSKTDQSLMEISSSLSGMQDMFRDLMKWKSKTEEQLMEISNSMSSMQASKQCTIFSPTSERWEDWLESTTLDNIQGEDFAPWLGSTDLVNVGQDAPLQEYSAPQPGLKPCDSPSREPIYARELEVLKEEIAEVKRYVQALLPKRVEDAQASVTHDSSSTNNLNFDLDNPFLLFQKMFKELVKWKAKMEEQMLEISKSASSLQASKQYTT</sequence>
<dbReference type="EMBL" id="CM004399">
    <property type="protein sequence ID" value="KAG8641491.1"/>
    <property type="molecule type" value="Genomic_DNA"/>
</dbReference>
<organism evidence="1 2">
    <name type="scientific">Manihot esculenta</name>
    <name type="common">Cassava</name>
    <name type="synonym">Jatropha manihot</name>
    <dbReference type="NCBI Taxonomy" id="3983"/>
    <lineage>
        <taxon>Eukaryota</taxon>
        <taxon>Viridiplantae</taxon>
        <taxon>Streptophyta</taxon>
        <taxon>Embryophyta</taxon>
        <taxon>Tracheophyta</taxon>
        <taxon>Spermatophyta</taxon>
        <taxon>Magnoliopsida</taxon>
        <taxon>eudicotyledons</taxon>
        <taxon>Gunneridae</taxon>
        <taxon>Pentapetalae</taxon>
        <taxon>rosids</taxon>
        <taxon>fabids</taxon>
        <taxon>Malpighiales</taxon>
        <taxon>Euphorbiaceae</taxon>
        <taxon>Crotonoideae</taxon>
        <taxon>Manihoteae</taxon>
        <taxon>Manihot</taxon>
    </lineage>
</organism>
<accession>A0ACB7GNF7</accession>
<proteinExistence type="predicted"/>
<evidence type="ECO:0000313" key="2">
    <source>
        <dbReference type="Proteomes" id="UP000091857"/>
    </source>
</evidence>
<dbReference type="Proteomes" id="UP000091857">
    <property type="component" value="Chromosome 13"/>
</dbReference>
<keyword evidence="2" id="KW-1185">Reference proteome</keyword>
<name>A0ACB7GNF7_MANES</name>
<evidence type="ECO:0000313" key="1">
    <source>
        <dbReference type="EMBL" id="KAG8641491.1"/>
    </source>
</evidence>